<dbReference type="PRINTS" id="PR00081">
    <property type="entry name" value="GDHRDH"/>
</dbReference>
<accession>A0A510JE17</accession>
<dbReference type="RefSeq" id="WP_026737774.1">
    <property type="nucleotide sequence ID" value="NZ_AP019822.1"/>
</dbReference>
<dbReference type="InterPro" id="IPR002347">
    <property type="entry name" value="SDR_fam"/>
</dbReference>
<dbReference type="PANTHER" id="PTHR44196">
    <property type="entry name" value="DEHYDROGENASE/REDUCTASE SDR FAMILY MEMBER 7B"/>
    <property type="match status" value="1"/>
</dbReference>
<dbReference type="PRINTS" id="PR00080">
    <property type="entry name" value="SDRFAMILY"/>
</dbReference>
<dbReference type="PANTHER" id="PTHR44196:SF1">
    <property type="entry name" value="DEHYDROGENASE_REDUCTASE SDR FAMILY MEMBER 7B"/>
    <property type="match status" value="1"/>
</dbReference>
<dbReference type="SUPFAM" id="SSF51735">
    <property type="entry name" value="NAD(P)-binding Rossmann-fold domains"/>
    <property type="match status" value="1"/>
</dbReference>
<gene>
    <name evidence="4" type="ORF">JCM16774_1417</name>
</gene>
<evidence type="ECO:0000256" key="2">
    <source>
        <dbReference type="ARBA" id="ARBA00023002"/>
    </source>
</evidence>
<keyword evidence="2" id="KW-0560">Oxidoreductase</keyword>
<dbReference type="AlphaFoldDB" id="A0A510JE17"/>
<dbReference type="EMBL" id="AP019822">
    <property type="protein sequence ID" value="BBM36485.1"/>
    <property type="molecule type" value="Genomic_DNA"/>
</dbReference>
<dbReference type="OrthoDB" id="9808814at2"/>
<dbReference type="InterPro" id="IPR036291">
    <property type="entry name" value="NAD(P)-bd_dom_sf"/>
</dbReference>
<dbReference type="STRING" id="714315.GCA_000516535_01426"/>
<organism evidence="4 5">
    <name type="scientific">Pseudoleptotrichia goodfellowii</name>
    <dbReference type="NCBI Taxonomy" id="157692"/>
    <lineage>
        <taxon>Bacteria</taxon>
        <taxon>Fusobacteriati</taxon>
        <taxon>Fusobacteriota</taxon>
        <taxon>Fusobacteriia</taxon>
        <taxon>Fusobacteriales</taxon>
        <taxon>Leptotrichiaceae</taxon>
        <taxon>Pseudoleptotrichia</taxon>
    </lineage>
</organism>
<evidence type="ECO:0000256" key="1">
    <source>
        <dbReference type="ARBA" id="ARBA00006484"/>
    </source>
</evidence>
<dbReference type="GO" id="GO:0016020">
    <property type="term" value="C:membrane"/>
    <property type="evidence" value="ECO:0007669"/>
    <property type="project" value="TreeGrafter"/>
</dbReference>
<name>A0A510JE17_9FUSO</name>
<protein>
    <submittedName>
        <fullName evidence="4">Oxidoreductase, short chain dehydrogenase/reductase family protein</fullName>
    </submittedName>
</protein>
<sequence length="255" mass="29032">MSTVLITGAGSGIGKELANLFAERKYDLLLCGRTLEKLEDVQKEILSKYEINSTVIQYDLNNTENIEKIIGNYDADVLINCAGTGKMGDYESLSLEDEKRMINVNFVAPMILSKIFIKKFMVKKYGTIINVCSTASLYPNPYLNVYSVSKVSLLYYSLALDKEISMKNNNIRVLSVCPGPVNTDFFEKDTREKFSSWKKYEMKVSKVAKAIMQAFDMKKRFTVIGFGNKIFSYIMRVLPISFQLKIVEKFLRKGV</sequence>
<dbReference type="Proteomes" id="UP000321606">
    <property type="component" value="Chromosome"/>
</dbReference>
<evidence type="ECO:0000256" key="3">
    <source>
        <dbReference type="RuleBase" id="RU000363"/>
    </source>
</evidence>
<dbReference type="Gene3D" id="3.40.50.720">
    <property type="entry name" value="NAD(P)-binding Rossmann-like Domain"/>
    <property type="match status" value="1"/>
</dbReference>
<dbReference type="PIRSF" id="PIRSF000126">
    <property type="entry name" value="11-beta-HSD1"/>
    <property type="match status" value="1"/>
</dbReference>
<proteinExistence type="inferred from homology"/>
<dbReference type="Pfam" id="PF00106">
    <property type="entry name" value="adh_short"/>
    <property type="match status" value="1"/>
</dbReference>
<comment type="similarity">
    <text evidence="1 3">Belongs to the short-chain dehydrogenases/reductases (SDR) family.</text>
</comment>
<dbReference type="KEGG" id="lgo:JCM16774_1417"/>
<evidence type="ECO:0000313" key="4">
    <source>
        <dbReference type="EMBL" id="BBM36485.1"/>
    </source>
</evidence>
<evidence type="ECO:0000313" key="5">
    <source>
        <dbReference type="Proteomes" id="UP000321606"/>
    </source>
</evidence>
<dbReference type="GO" id="GO:0016491">
    <property type="term" value="F:oxidoreductase activity"/>
    <property type="evidence" value="ECO:0007669"/>
    <property type="project" value="UniProtKB-KW"/>
</dbReference>
<reference evidence="4 5" key="1">
    <citation type="submission" date="2019-07" db="EMBL/GenBank/DDBJ databases">
        <title>Complete Genome Sequence of Leptotrichia goodfellowii Strain JCM 16774.</title>
        <authorList>
            <person name="Watanabe S."/>
            <person name="Cui L."/>
        </authorList>
    </citation>
    <scope>NUCLEOTIDE SEQUENCE [LARGE SCALE GENOMIC DNA]</scope>
    <source>
        <strain evidence="4 5">JCM16774</strain>
    </source>
</reference>